<keyword evidence="4" id="KW-1185">Reference proteome</keyword>
<evidence type="ECO:0000313" key="4">
    <source>
        <dbReference type="Proteomes" id="UP001472677"/>
    </source>
</evidence>
<comment type="caution">
    <text evidence="3">The sequence shown here is derived from an EMBL/GenBank/DDBJ whole genome shotgun (WGS) entry which is preliminary data.</text>
</comment>
<gene>
    <name evidence="3" type="ORF">V6N12_039384</name>
</gene>
<sequence length="217" mass="23809">MLFWFFVEWLACSPDVAAVTSSEVDEKQSITRSLKTSLNKIISISPMCMDDDGDGTCFFNMSRYEEEETGNRLILWEDFELQLQKALASCPVPAHAIFGLLKESPCQRALLTQCGQAESKALKIKGSRSTIQEQKPAMSRHRRQASRVLPPDLTWEGEEQPPRSTFSGSAQPSATPYGGQGSNASTTHASANPSATLRQEHSLQAPQNNTSATTKPS</sequence>
<feature type="compositionally biased region" description="Polar residues" evidence="1">
    <location>
        <begin position="162"/>
        <end position="174"/>
    </location>
</feature>
<feature type="region of interest" description="Disordered" evidence="1">
    <location>
        <begin position="122"/>
        <end position="217"/>
    </location>
</feature>
<evidence type="ECO:0000256" key="1">
    <source>
        <dbReference type="SAM" id="MobiDB-lite"/>
    </source>
</evidence>
<feature type="chain" id="PRO_5047128571" evidence="2">
    <location>
        <begin position="19"/>
        <end position="217"/>
    </location>
</feature>
<evidence type="ECO:0000313" key="3">
    <source>
        <dbReference type="EMBL" id="KAK8550688.1"/>
    </source>
</evidence>
<name>A0ABR2E2A3_9ROSI</name>
<dbReference type="EMBL" id="JBBPBM010000020">
    <property type="protein sequence ID" value="KAK8550688.1"/>
    <property type="molecule type" value="Genomic_DNA"/>
</dbReference>
<feature type="compositionally biased region" description="Polar residues" evidence="1">
    <location>
        <begin position="182"/>
        <end position="217"/>
    </location>
</feature>
<keyword evidence="2" id="KW-0732">Signal</keyword>
<feature type="signal peptide" evidence="2">
    <location>
        <begin position="1"/>
        <end position="18"/>
    </location>
</feature>
<protein>
    <submittedName>
        <fullName evidence="3">Uncharacterized protein</fullName>
    </submittedName>
</protein>
<proteinExistence type="predicted"/>
<organism evidence="3 4">
    <name type="scientific">Hibiscus sabdariffa</name>
    <name type="common">roselle</name>
    <dbReference type="NCBI Taxonomy" id="183260"/>
    <lineage>
        <taxon>Eukaryota</taxon>
        <taxon>Viridiplantae</taxon>
        <taxon>Streptophyta</taxon>
        <taxon>Embryophyta</taxon>
        <taxon>Tracheophyta</taxon>
        <taxon>Spermatophyta</taxon>
        <taxon>Magnoliopsida</taxon>
        <taxon>eudicotyledons</taxon>
        <taxon>Gunneridae</taxon>
        <taxon>Pentapetalae</taxon>
        <taxon>rosids</taxon>
        <taxon>malvids</taxon>
        <taxon>Malvales</taxon>
        <taxon>Malvaceae</taxon>
        <taxon>Malvoideae</taxon>
        <taxon>Hibiscus</taxon>
    </lineage>
</organism>
<accession>A0ABR2E2A3</accession>
<reference evidence="3 4" key="1">
    <citation type="journal article" date="2024" name="G3 (Bethesda)">
        <title>Genome assembly of Hibiscus sabdariffa L. provides insights into metabolisms of medicinal natural products.</title>
        <authorList>
            <person name="Kim T."/>
        </authorList>
    </citation>
    <scope>NUCLEOTIDE SEQUENCE [LARGE SCALE GENOMIC DNA]</scope>
    <source>
        <strain evidence="3">TK-2024</strain>
        <tissue evidence="3">Old leaves</tissue>
    </source>
</reference>
<dbReference type="Proteomes" id="UP001472677">
    <property type="component" value="Unassembled WGS sequence"/>
</dbReference>
<evidence type="ECO:0000256" key="2">
    <source>
        <dbReference type="SAM" id="SignalP"/>
    </source>
</evidence>